<dbReference type="AlphaFoldDB" id="A0A7K4MXQ0"/>
<proteinExistence type="predicted"/>
<dbReference type="Pfam" id="PF13489">
    <property type="entry name" value="Methyltransf_23"/>
    <property type="match status" value="1"/>
</dbReference>
<keyword evidence="1" id="KW-0808">Transferase</keyword>
<dbReference type="Proteomes" id="UP000554454">
    <property type="component" value="Unassembled WGS sequence"/>
</dbReference>
<dbReference type="EMBL" id="JACATA010000001">
    <property type="protein sequence ID" value="NWJ67739.1"/>
    <property type="molecule type" value="Genomic_DNA"/>
</dbReference>
<name>A0A7K4MXQ0_9ARCH</name>
<dbReference type="SUPFAM" id="SSF53335">
    <property type="entry name" value="S-adenosyl-L-methionine-dependent methyltransferases"/>
    <property type="match status" value="1"/>
</dbReference>
<accession>A0A7K4MXQ0</accession>
<keyword evidence="2" id="KW-1185">Reference proteome</keyword>
<evidence type="ECO:0000313" key="1">
    <source>
        <dbReference type="EMBL" id="NWJ67739.1"/>
    </source>
</evidence>
<dbReference type="GO" id="GO:0008168">
    <property type="term" value="F:methyltransferase activity"/>
    <property type="evidence" value="ECO:0007669"/>
    <property type="project" value="UniProtKB-KW"/>
</dbReference>
<gene>
    <name evidence="1" type="ORF">HX834_00005</name>
</gene>
<dbReference type="Gene3D" id="3.40.50.150">
    <property type="entry name" value="Vaccinia Virus protein VP39"/>
    <property type="match status" value="1"/>
</dbReference>
<organism evidence="1 2">
    <name type="scientific">Marine Group I thaumarchaeote</name>
    <dbReference type="NCBI Taxonomy" id="2511932"/>
    <lineage>
        <taxon>Archaea</taxon>
        <taxon>Nitrososphaerota</taxon>
        <taxon>Marine Group I</taxon>
    </lineage>
</organism>
<comment type="caution">
    <text evidence="1">The sequence shown here is derived from an EMBL/GenBank/DDBJ whole genome shotgun (WGS) entry which is preliminary data.</text>
</comment>
<protein>
    <submittedName>
        <fullName evidence="1">Methyltransferase domain-containing protein</fullName>
    </submittedName>
</protein>
<sequence>MLEHVNDPIGVIEKAYSLLKRGGVIVVEVPNDFNPLQKLAQKALKKKEWWITFYSWSKTSGNIQHLNYFNFSSISDLLKRIGFKIIIKEATFPLEIFLLMGQDYIKNPKIGKKIHLERIQFEKNFEKRKEGQLKRKIYQKLAEIGIGRTAIIYAKK</sequence>
<reference evidence="1 2" key="1">
    <citation type="journal article" date="2019" name="Environ. Microbiol.">
        <title>Genomics insights into ecotype formation of ammonia-oxidizing archaea in the deep ocean.</title>
        <authorList>
            <person name="Wang Y."/>
            <person name="Huang J.M."/>
            <person name="Cui G.J."/>
            <person name="Nunoura T."/>
            <person name="Takaki Y."/>
            <person name="Li W.L."/>
            <person name="Li J."/>
            <person name="Gao Z.M."/>
            <person name="Takai K."/>
            <person name="Zhang A.Q."/>
            <person name="Stepanauskas R."/>
        </authorList>
    </citation>
    <scope>NUCLEOTIDE SEQUENCE [LARGE SCALE GENOMIC DNA]</scope>
    <source>
        <strain evidence="1 2">D17</strain>
    </source>
</reference>
<keyword evidence="1" id="KW-0489">Methyltransferase</keyword>
<dbReference type="GO" id="GO:0032259">
    <property type="term" value="P:methylation"/>
    <property type="evidence" value="ECO:0007669"/>
    <property type="project" value="UniProtKB-KW"/>
</dbReference>
<dbReference type="InterPro" id="IPR029063">
    <property type="entry name" value="SAM-dependent_MTases_sf"/>
</dbReference>
<evidence type="ECO:0000313" key="2">
    <source>
        <dbReference type="Proteomes" id="UP000554454"/>
    </source>
</evidence>